<gene>
    <name evidence="3" type="ORF">VO01_01535</name>
</gene>
<evidence type="ECO:0000256" key="1">
    <source>
        <dbReference type="SAM" id="MobiDB-lite"/>
    </source>
</evidence>
<evidence type="ECO:0008006" key="5">
    <source>
        <dbReference type="Google" id="ProtNLM"/>
    </source>
</evidence>
<evidence type="ECO:0000313" key="4">
    <source>
        <dbReference type="Proteomes" id="UP000032604"/>
    </source>
</evidence>
<organism evidence="3 4">
    <name type="scientific">Clavibacter michiganensis subsp. insidiosus</name>
    <dbReference type="NCBI Taxonomy" id="33014"/>
    <lineage>
        <taxon>Bacteria</taxon>
        <taxon>Bacillati</taxon>
        <taxon>Actinomycetota</taxon>
        <taxon>Actinomycetes</taxon>
        <taxon>Micrococcales</taxon>
        <taxon>Microbacteriaceae</taxon>
        <taxon>Clavibacter</taxon>
    </lineage>
</organism>
<feature type="transmembrane region" description="Helical" evidence="2">
    <location>
        <begin position="82"/>
        <end position="101"/>
    </location>
</feature>
<dbReference type="Proteomes" id="UP000032604">
    <property type="component" value="Chromosome"/>
</dbReference>
<reference evidence="3 4" key="1">
    <citation type="journal article" date="2015" name="Genome Announc.">
        <title>Complete Genome Sequence of Clavibacter michiganensis subsp. insidiosus R1-1 Using PacBio Single-Molecule Real-Time Technology.</title>
        <authorList>
            <person name="Lu Y."/>
            <person name="Samac D.A."/>
            <person name="Glazebrook J."/>
            <person name="Ishimaru C.A."/>
        </authorList>
    </citation>
    <scope>NUCLEOTIDE SEQUENCE [LARGE SCALE GENOMIC DNA]</scope>
    <source>
        <strain evidence="3 4">R1-1</strain>
    </source>
</reference>
<keyword evidence="2" id="KW-0472">Membrane</keyword>
<dbReference type="PATRIC" id="fig|33014.5.peg.325"/>
<dbReference type="AlphaFoldDB" id="A0A0D5CFB6"/>
<name>A0A0D5CFB6_9MICO</name>
<accession>A0A0D5CFB6</accession>
<dbReference type="KEGG" id="cmh:VO01_01535"/>
<evidence type="ECO:0000256" key="2">
    <source>
        <dbReference type="SAM" id="Phobius"/>
    </source>
</evidence>
<feature type="compositionally biased region" description="Basic and acidic residues" evidence="1">
    <location>
        <begin position="119"/>
        <end position="128"/>
    </location>
</feature>
<evidence type="ECO:0000313" key="3">
    <source>
        <dbReference type="EMBL" id="AJW77990.1"/>
    </source>
</evidence>
<dbReference type="RefSeq" id="WP_045526379.1">
    <property type="nucleotide sequence ID" value="NZ_CP011043.1"/>
</dbReference>
<dbReference type="HOGENOM" id="CLU_106273_4_0_11"/>
<sequence>MTDDDSSSRGGWLGGSFAQKAIDPLLRAVRAEIDSAKREIGERARSARSGAIMLGAGVALALVSLGLLAAVIVALLLLALPLWAATLITLALFGIATAVVVRLGLARLSRGVPPVPSDTLHHARDRMRPSARGAGDDESDGPTGPAGPVPADR</sequence>
<feature type="region of interest" description="Disordered" evidence="1">
    <location>
        <begin position="116"/>
        <end position="153"/>
    </location>
</feature>
<keyword evidence="2" id="KW-0812">Transmembrane</keyword>
<feature type="transmembrane region" description="Helical" evidence="2">
    <location>
        <begin position="51"/>
        <end position="76"/>
    </location>
</feature>
<dbReference type="Pfam" id="PF07332">
    <property type="entry name" value="Phage_holin_3_6"/>
    <property type="match status" value="1"/>
</dbReference>
<dbReference type="EMBL" id="CP011043">
    <property type="protein sequence ID" value="AJW77990.1"/>
    <property type="molecule type" value="Genomic_DNA"/>
</dbReference>
<dbReference type="OrthoDB" id="5020341at2"/>
<proteinExistence type="predicted"/>
<protein>
    <recommendedName>
        <fullName evidence="5">Phage holin family protein</fullName>
    </recommendedName>
</protein>
<keyword evidence="2" id="KW-1133">Transmembrane helix</keyword>
<dbReference type="InterPro" id="IPR009937">
    <property type="entry name" value="Phage_holin_3_6"/>
</dbReference>